<sequence>MTRSLILLPLLLAGFHCPPFLTTAGAAAHSDIRIAVLALRGEEAALQSWQATADYLNRKIPSQQFRIVPYDFTAIVPAARQHAYHFVITNPSIYIELEELCGASRIATLRRQVAGQSQTRFGGVIFCRSERTDLQTLTNLKNRRFMAAGENSLGGWRMAWYELKAAGIEPAEHFAQLRFGGSHDAVVAAVAQGAVDAGTVRTGILEDLAATGVIRLTDFRILQPRQHEGFDLLHSTDLYPEWPIAVLPQTDPSLAQQVTIALLEMADNDPAAQAAASVGWTIPQDYTRLHELFKALRLGPYRDYGSFTFAAVLRQYGWALLGATTAIVVLLLYTAFVLRLHGRLRRTHAELAQAHQQLKAAQFQLLQQEKLAAIGQLAAGIAHEINNPAGFVLSNLGTLARYAERIVSYLHHVDERCRQLPEALAQPCAAEREKLKIAELLADLPELIAESRSGMERIRRIVADLRKSCADDASRRGLIDLNDCLRHCLAQLKDQLAGLEIEQELAELPALACAPQQIEQLLTHLLQNAAQAMAGRGRLGLRSWMEDGVLHLCVSDTGPGIPSELLGKIFEPFFTTREVGQGTGLGLNLCYEIARSHGGQIRVTSQPGQGSSFTLSLPLDQASDVAASS</sequence>
<keyword evidence="8" id="KW-1185">Reference proteome</keyword>
<dbReference type="InterPro" id="IPR003594">
    <property type="entry name" value="HATPase_dom"/>
</dbReference>
<evidence type="ECO:0000256" key="4">
    <source>
        <dbReference type="SAM" id="Phobius"/>
    </source>
</evidence>
<dbReference type="InterPro" id="IPR036890">
    <property type="entry name" value="HATPase_C_sf"/>
</dbReference>
<feature type="signal peptide" evidence="5">
    <location>
        <begin position="1"/>
        <end position="22"/>
    </location>
</feature>
<accession>A0A1G6XFK9</accession>
<dbReference type="RefSeq" id="WP_092075428.1">
    <property type="nucleotide sequence ID" value="NZ_FNAQ01000001.1"/>
</dbReference>
<reference evidence="8" key="1">
    <citation type="submission" date="2016-10" db="EMBL/GenBank/DDBJ databases">
        <authorList>
            <person name="Varghese N."/>
            <person name="Submissions S."/>
        </authorList>
    </citation>
    <scope>NUCLEOTIDE SEQUENCE [LARGE SCALE GENOMIC DNA]</scope>
    <source>
        <strain evidence="8">DSM 8987</strain>
    </source>
</reference>
<protein>
    <recommendedName>
        <fullName evidence="2">histidine kinase</fullName>
        <ecNumber evidence="2">2.7.13.3</ecNumber>
    </recommendedName>
</protein>
<dbReference type="SUPFAM" id="SSF53850">
    <property type="entry name" value="Periplasmic binding protein-like II"/>
    <property type="match status" value="1"/>
</dbReference>
<proteinExistence type="predicted"/>
<dbReference type="InterPro" id="IPR005467">
    <property type="entry name" value="His_kinase_dom"/>
</dbReference>
<dbReference type="EMBL" id="FNAQ01000001">
    <property type="protein sequence ID" value="SDD76593.1"/>
    <property type="molecule type" value="Genomic_DNA"/>
</dbReference>
<dbReference type="InterPro" id="IPR004358">
    <property type="entry name" value="Sig_transdc_His_kin-like_C"/>
</dbReference>
<feature type="domain" description="Histidine kinase" evidence="6">
    <location>
        <begin position="380"/>
        <end position="621"/>
    </location>
</feature>
<evidence type="ECO:0000259" key="6">
    <source>
        <dbReference type="PROSITE" id="PS50109"/>
    </source>
</evidence>
<dbReference type="STRING" id="57664.SAMN05661003_101244"/>
<dbReference type="SUPFAM" id="SSF55874">
    <property type="entry name" value="ATPase domain of HSP90 chaperone/DNA topoisomerase II/histidine kinase"/>
    <property type="match status" value="1"/>
</dbReference>
<feature type="chain" id="PRO_5017297464" description="histidine kinase" evidence="5">
    <location>
        <begin position="23"/>
        <end position="629"/>
    </location>
</feature>
<evidence type="ECO:0000256" key="2">
    <source>
        <dbReference type="ARBA" id="ARBA00012438"/>
    </source>
</evidence>
<dbReference type="Gene3D" id="3.30.565.10">
    <property type="entry name" value="Histidine kinase-like ATPase, C-terminal domain"/>
    <property type="match status" value="1"/>
</dbReference>
<name>A0A1G6XFK9_9BACT</name>
<evidence type="ECO:0000313" key="8">
    <source>
        <dbReference type="Proteomes" id="UP000243205"/>
    </source>
</evidence>
<feature type="transmembrane region" description="Helical" evidence="4">
    <location>
        <begin position="316"/>
        <end position="338"/>
    </location>
</feature>
<dbReference type="CDD" id="cd00082">
    <property type="entry name" value="HisKA"/>
    <property type="match status" value="1"/>
</dbReference>
<dbReference type="Gene3D" id="1.10.287.130">
    <property type="match status" value="1"/>
</dbReference>
<dbReference type="PANTHER" id="PTHR43065:SF50">
    <property type="entry name" value="HISTIDINE KINASE"/>
    <property type="match status" value="1"/>
</dbReference>
<keyword evidence="7" id="KW-0418">Kinase</keyword>
<organism evidence="7 8">
    <name type="scientific">Desulfuromonas thiophila</name>
    <dbReference type="NCBI Taxonomy" id="57664"/>
    <lineage>
        <taxon>Bacteria</taxon>
        <taxon>Pseudomonadati</taxon>
        <taxon>Thermodesulfobacteriota</taxon>
        <taxon>Desulfuromonadia</taxon>
        <taxon>Desulfuromonadales</taxon>
        <taxon>Desulfuromonadaceae</taxon>
        <taxon>Desulfuromonas</taxon>
    </lineage>
</organism>
<keyword evidence="4" id="KW-0472">Membrane</keyword>
<comment type="catalytic activity">
    <reaction evidence="1">
        <text>ATP + protein L-histidine = ADP + protein N-phospho-L-histidine.</text>
        <dbReference type="EC" id="2.7.13.3"/>
    </reaction>
</comment>
<dbReference type="InterPro" id="IPR003661">
    <property type="entry name" value="HisK_dim/P_dom"/>
</dbReference>
<gene>
    <name evidence="7" type="ORF">SAMN05661003_101244</name>
</gene>
<dbReference type="PANTHER" id="PTHR43065">
    <property type="entry name" value="SENSOR HISTIDINE KINASE"/>
    <property type="match status" value="1"/>
</dbReference>
<dbReference type="PRINTS" id="PR00344">
    <property type="entry name" value="BCTRLSENSOR"/>
</dbReference>
<keyword evidence="4" id="KW-1133">Transmembrane helix</keyword>
<keyword evidence="3" id="KW-0597">Phosphoprotein</keyword>
<keyword evidence="7" id="KW-0808">Transferase</keyword>
<dbReference type="Proteomes" id="UP000243205">
    <property type="component" value="Unassembled WGS sequence"/>
</dbReference>
<dbReference type="Pfam" id="PF02518">
    <property type="entry name" value="HATPase_c"/>
    <property type="match status" value="1"/>
</dbReference>
<keyword evidence="4" id="KW-0812">Transmembrane</keyword>
<evidence type="ECO:0000256" key="5">
    <source>
        <dbReference type="SAM" id="SignalP"/>
    </source>
</evidence>
<dbReference type="EC" id="2.7.13.3" evidence="2"/>
<dbReference type="Pfam" id="PF12974">
    <property type="entry name" value="Phosphonate-bd"/>
    <property type="match status" value="1"/>
</dbReference>
<evidence type="ECO:0000256" key="1">
    <source>
        <dbReference type="ARBA" id="ARBA00000085"/>
    </source>
</evidence>
<dbReference type="GO" id="GO:0000155">
    <property type="term" value="F:phosphorelay sensor kinase activity"/>
    <property type="evidence" value="ECO:0007669"/>
    <property type="project" value="InterPro"/>
</dbReference>
<dbReference type="SMART" id="SM00387">
    <property type="entry name" value="HATPase_c"/>
    <property type="match status" value="1"/>
</dbReference>
<dbReference type="OrthoDB" id="9761263at2"/>
<dbReference type="Gene3D" id="3.40.190.10">
    <property type="entry name" value="Periplasmic binding protein-like II"/>
    <property type="match status" value="2"/>
</dbReference>
<keyword evidence="5" id="KW-0732">Signal</keyword>
<evidence type="ECO:0000313" key="7">
    <source>
        <dbReference type="EMBL" id="SDD76593.1"/>
    </source>
</evidence>
<dbReference type="PROSITE" id="PS50109">
    <property type="entry name" value="HIS_KIN"/>
    <property type="match status" value="1"/>
</dbReference>
<evidence type="ECO:0000256" key="3">
    <source>
        <dbReference type="ARBA" id="ARBA00022553"/>
    </source>
</evidence>
<dbReference type="AlphaFoldDB" id="A0A1G6XFK9"/>